<dbReference type="PROSITE" id="PS51257">
    <property type="entry name" value="PROKAR_LIPOPROTEIN"/>
    <property type="match status" value="1"/>
</dbReference>
<dbReference type="EMBL" id="JGYV01000025">
    <property type="protein sequence ID" value="KFI59491.1"/>
    <property type="molecule type" value="Genomic_DNA"/>
</dbReference>
<evidence type="ECO:0000256" key="7">
    <source>
        <dbReference type="SAM" id="Phobius"/>
    </source>
</evidence>
<dbReference type="GO" id="GO:0005886">
    <property type="term" value="C:plasma membrane"/>
    <property type="evidence" value="ECO:0007669"/>
    <property type="project" value="UniProtKB-SubCell"/>
</dbReference>
<dbReference type="eggNOG" id="COG1055">
    <property type="taxonomic scope" value="Bacteria"/>
</dbReference>
<name>A0A087AL41_9BIFI</name>
<keyword evidence="2" id="KW-0813">Transport</keyword>
<reference evidence="9 10" key="1">
    <citation type="submission" date="2014-03" db="EMBL/GenBank/DDBJ databases">
        <title>Genomics of Bifidobacteria.</title>
        <authorList>
            <person name="Ventura M."/>
            <person name="Milani C."/>
            <person name="Lugli G.A."/>
        </authorList>
    </citation>
    <scope>NUCLEOTIDE SEQUENCE [LARGE SCALE GENOMIC DNA]</scope>
    <source>
        <strain evidence="9 10">LMG 10738</strain>
    </source>
</reference>
<evidence type="ECO:0000256" key="1">
    <source>
        <dbReference type="ARBA" id="ARBA00004651"/>
    </source>
</evidence>
<sequence length="397" mass="43469">MRQRALTFVRSETILVVATLLALISCFIVPPDGEYGGYVHVSTISQLCCLMLVVVGFQRIGVFRRIGASLLRRVHTARGLVLTLISLTFFSSMLITNDVALLTFVPFALSVLTMAHMERHAVLVCALMTVGANTGSMLTPIGNAHNLYFKALTGMSTGRFLEIMAPYSLLAAVLLVLVTCVVFRGQRITTFDDLDSDSIEKGVLAPDSSRHQPDSILVKGYGADRRGWRIAVYSAVFLVCVLAVSDIVPLWVMCVVTAAVMLVCDPRSFRHTDWGLPITFIMFFIFIGNMKRVPEFCHIAEMFVGDHPLEVSIVSSQVISNVPTSLLLSGFCDQWVPLIIGTNIGGMGTLIASMASLITYKAYARDYPHSKGRYLGVYTAVSFGFLLAMYALAVIIL</sequence>
<feature type="transmembrane region" description="Helical" evidence="7">
    <location>
        <begin position="122"/>
        <end position="143"/>
    </location>
</feature>
<comment type="subcellular location">
    <subcellularLocation>
        <location evidence="1">Cell membrane</location>
        <topology evidence="1">Multi-pass membrane protein</topology>
    </subcellularLocation>
</comment>
<feature type="transmembrane region" description="Helical" evidence="7">
    <location>
        <begin position="274"/>
        <end position="290"/>
    </location>
</feature>
<protein>
    <submittedName>
        <fullName evidence="9">Transporter</fullName>
    </submittedName>
</protein>
<feature type="transmembrane region" description="Helical" evidence="7">
    <location>
        <begin position="37"/>
        <end position="57"/>
    </location>
</feature>
<evidence type="ECO:0000313" key="9">
    <source>
        <dbReference type="EMBL" id="KFI59491.1"/>
    </source>
</evidence>
<evidence type="ECO:0000256" key="6">
    <source>
        <dbReference type="ARBA" id="ARBA00023136"/>
    </source>
</evidence>
<feature type="transmembrane region" description="Helical" evidence="7">
    <location>
        <begin position="12"/>
        <end position="31"/>
    </location>
</feature>
<proteinExistence type="predicted"/>
<feature type="domain" description="Citrate transporter-like" evidence="8">
    <location>
        <begin position="14"/>
        <end position="328"/>
    </location>
</feature>
<dbReference type="AlphaFoldDB" id="A0A087AL41"/>
<keyword evidence="5 7" id="KW-1133">Transmembrane helix</keyword>
<dbReference type="GO" id="GO:0055085">
    <property type="term" value="P:transmembrane transport"/>
    <property type="evidence" value="ECO:0007669"/>
    <property type="project" value="InterPro"/>
</dbReference>
<dbReference type="PANTHER" id="PTHR43302">
    <property type="entry name" value="TRANSPORTER ARSB-RELATED"/>
    <property type="match status" value="1"/>
</dbReference>
<comment type="caution">
    <text evidence="9">The sequence shown here is derived from an EMBL/GenBank/DDBJ whole genome shotgun (WGS) entry which is preliminary data.</text>
</comment>
<keyword evidence="4 7" id="KW-0812">Transmembrane</keyword>
<organism evidence="9 10">
    <name type="scientific">Bifidobacterium cuniculi</name>
    <dbReference type="NCBI Taxonomy" id="1688"/>
    <lineage>
        <taxon>Bacteria</taxon>
        <taxon>Bacillati</taxon>
        <taxon>Actinomycetota</taxon>
        <taxon>Actinomycetes</taxon>
        <taxon>Bifidobacteriales</taxon>
        <taxon>Bifidobacteriaceae</taxon>
        <taxon>Bifidobacterium</taxon>
    </lineage>
</organism>
<dbReference type="Proteomes" id="UP000029067">
    <property type="component" value="Unassembled WGS sequence"/>
</dbReference>
<dbReference type="STRING" id="1688.BCUN_1616"/>
<dbReference type="RefSeq" id="WP_033516326.1">
    <property type="nucleotide sequence ID" value="NZ_JGYV01000025.1"/>
</dbReference>
<evidence type="ECO:0000256" key="5">
    <source>
        <dbReference type="ARBA" id="ARBA00022989"/>
    </source>
</evidence>
<evidence type="ECO:0000256" key="4">
    <source>
        <dbReference type="ARBA" id="ARBA00022692"/>
    </source>
</evidence>
<evidence type="ECO:0000256" key="2">
    <source>
        <dbReference type="ARBA" id="ARBA00022448"/>
    </source>
</evidence>
<keyword evidence="10" id="KW-1185">Reference proteome</keyword>
<evidence type="ECO:0000313" key="10">
    <source>
        <dbReference type="Proteomes" id="UP000029067"/>
    </source>
</evidence>
<dbReference type="PANTHER" id="PTHR43302:SF5">
    <property type="entry name" value="TRANSPORTER ARSB-RELATED"/>
    <property type="match status" value="1"/>
</dbReference>
<feature type="transmembrane region" description="Helical" evidence="7">
    <location>
        <begin position="99"/>
        <end position="115"/>
    </location>
</feature>
<dbReference type="OrthoDB" id="3177666at2"/>
<gene>
    <name evidence="9" type="ORF">BCUN_1616</name>
</gene>
<evidence type="ECO:0000256" key="3">
    <source>
        <dbReference type="ARBA" id="ARBA00022475"/>
    </source>
</evidence>
<evidence type="ECO:0000259" key="8">
    <source>
        <dbReference type="Pfam" id="PF03600"/>
    </source>
</evidence>
<dbReference type="Pfam" id="PF03600">
    <property type="entry name" value="CitMHS"/>
    <property type="match status" value="1"/>
</dbReference>
<accession>A0A087AL41</accession>
<feature type="transmembrane region" description="Helical" evidence="7">
    <location>
        <begin position="235"/>
        <end position="262"/>
    </location>
</feature>
<feature type="transmembrane region" description="Helical" evidence="7">
    <location>
        <begin position="375"/>
        <end position="396"/>
    </location>
</feature>
<feature type="transmembrane region" description="Helical" evidence="7">
    <location>
        <begin position="77"/>
        <end position="93"/>
    </location>
</feature>
<feature type="transmembrane region" description="Helical" evidence="7">
    <location>
        <begin position="163"/>
        <end position="183"/>
    </location>
</feature>
<dbReference type="InterPro" id="IPR004680">
    <property type="entry name" value="Cit_transptr-like_dom"/>
</dbReference>
<keyword evidence="6 7" id="KW-0472">Membrane</keyword>
<feature type="transmembrane region" description="Helical" evidence="7">
    <location>
        <begin position="335"/>
        <end position="363"/>
    </location>
</feature>
<keyword evidence="3" id="KW-1003">Cell membrane</keyword>